<accession>A0A5C5ZAW5</accession>
<dbReference type="AlphaFoldDB" id="A0A5C5ZAW5"/>
<proteinExistence type="predicted"/>
<evidence type="ECO:0000313" key="1">
    <source>
        <dbReference type="EMBL" id="TWT84305.1"/>
    </source>
</evidence>
<organism evidence="1 2">
    <name type="scientific">Novipirellula herctigrandis</name>
    <dbReference type="NCBI Taxonomy" id="2527986"/>
    <lineage>
        <taxon>Bacteria</taxon>
        <taxon>Pseudomonadati</taxon>
        <taxon>Planctomycetota</taxon>
        <taxon>Planctomycetia</taxon>
        <taxon>Pirellulales</taxon>
        <taxon>Pirellulaceae</taxon>
        <taxon>Novipirellula</taxon>
    </lineage>
</organism>
<evidence type="ECO:0008006" key="3">
    <source>
        <dbReference type="Google" id="ProtNLM"/>
    </source>
</evidence>
<dbReference type="Proteomes" id="UP000315010">
    <property type="component" value="Unassembled WGS sequence"/>
</dbReference>
<name>A0A5C5ZAW5_9BACT</name>
<gene>
    <name evidence="1" type="ORF">CA13_57820</name>
</gene>
<protein>
    <recommendedName>
        <fullName evidence="3">Tetratricopeptide repeat protein</fullName>
    </recommendedName>
</protein>
<comment type="caution">
    <text evidence="1">The sequence shown here is derived from an EMBL/GenBank/DDBJ whole genome shotgun (WGS) entry which is preliminary data.</text>
</comment>
<reference evidence="1 2" key="1">
    <citation type="submission" date="2019-02" db="EMBL/GenBank/DDBJ databases">
        <title>Deep-cultivation of Planctomycetes and their phenomic and genomic characterization uncovers novel biology.</title>
        <authorList>
            <person name="Wiegand S."/>
            <person name="Jogler M."/>
            <person name="Boedeker C."/>
            <person name="Pinto D."/>
            <person name="Vollmers J."/>
            <person name="Rivas-Marin E."/>
            <person name="Kohn T."/>
            <person name="Peeters S.H."/>
            <person name="Heuer A."/>
            <person name="Rast P."/>
            <person name="Oberbeckmann S."/>
            <person name="Bunk B."/>
            <person name="Jeske O."/>
            <person name="Meyerdierks A."/>
            <person name="Storesund J.E."/>
            <person name="Kallscheuer N."/>
            <person name="Luecker S."/>
            <person name="Lage O.M."/>
            <person name="Pohl T."/>
            <person name="Merkel B.J."/>
            <person name="Hornburger P."/>
            <person name="Mueller R.-W."/>
            <person name="Bruemmer F."/>
            <person name="Labrenz M."/>
            <person name="Spormann A.M."/>
            <person name="Op Den Camp H."/>
            <person name="Overmann J."/>
            <person name="Amann R."/>
            <person name="Jetten M.S.M."/>
            <person name="Mascher T."/>
            <person name="Medema M.H."/>
            <person name="Devos D.P."/>
            <person name="Kaster A.-K."/>
            <person name="Ovreas L."/>
            <person name="Rohde M."/>
            <person name="Galperin M.Y."/>
            <person name="Jogler C."/>
        </authorList>
    </citation>
    <scope>NUCLEOTIDE SEQUENCE [LARGE SCALE GENOMIC DNA]</scope>
    <source>
        <strain evidence="1 2">CA13</strain>
    </source>
</reference>
<keyword evidence="2" id="KW-1185">Reference proteome</keyword>
<sequence>MARKRRVLSAALVGAGKCQDAFDALGSASKLDWLVQQMQAVVLARLGHIEEASEAATTSQAGATKILTPTPGKPFGTLTNGPWWGGCQY</sequence>
<evidence type="ECO:0000313" key="2">
    <source>
        <dbReference type="Proteomes" id="UP000315010"/>
    </source>
</evidence>
<dbReference type="RefSeq" id="WP_146401963.1">
    <property type="nucleotide sequence ID" value="NZ_SJPJ01000001.1"/>
</dbReference>
<dbReference type="EMBL" id="SJPJ01000001">
    <property type="protein sequence ID" value="TWT84305.1"/>
    <property type="molecule type" value="Genomic_DNA"/>
</dbReference>